<dbReference type="RefSeq" id="WP_425443929.1">
    <property type="nucleotide sequence ID" value="NZ_FOLM01000020.1"/>
</dbReference>
<dbReference type="SUPFAM" id="SSF103196">
    <property type="entry name" value="Roadblock/LC7 domain"/>
    <property type="match status" value="1"/>
</dbReference>
<accession>A0A1I1TM83</accession>
<evidence type="ECO:0000313" key="3">
    <source>
        <dbReference type="EMBL" id="SFD59752.1"/>
    </source>
</evidence>
<organism evidence="3 4">
    <name type="scientific">Streptomyces aidingensis</name>
    <dbReference type="NCBI Taxonomy" id="910347"/>
    <lineage>
        <taxon>Bacteria</taxon>
        <taxon>Bacillati</taxon>
        <taxon>Actinomycetota</taxon>
        <taxon>Actinomycetes</taxon>
        <taxon>Kitasatosporales</taxon>
        <taxon>Streptomycetaceae</taxon>
        <taxon>Streptomyces</taxon>
    </lineage>
</organism>
<feature type="region of interest" description="Disordered" evidence="1">
    <location>
        <begin position="1"/>
        <end position="20"/>
    </location>
</feature>
<dbReference type="STRING" id="910347.SAMN05421773_12043"/>
<feature type="domain" description="Roadblock/LAMTOR2" evidence="2">
    <location>
        <begin position="24"/>
        <end position="124"/>
    </location>
</feature>
<reference evidence="3 4" key="1">
    <citation type="submission" date="2016-10" db="EMBL/GenBank/DDBJ databases">
        <authorList>
            <person name="de Groot N.N."/>
        </authorList>
    </citation>
    <scope>NUCLEOTIDE SEQUENCE [LARGE SCALE GENOMIC DNA]</scope>
    <source>
        <strain evidence="3 4">CGMCC 4.5739</strain>
    </source>
</reference>
<keyword evidence="4" id="KW-1185">Reference proteome</keyword>
<proteinExistence type="predicted"/>
<dbReference type="InterPro" id="IPR053141">
    <property type="entry name" value="Mycobact_SerProt_Inhib_Rv3364c"/>
</dbReference>
<name>A0A1I1TM83_9ACTN</name>
<evidence type="ECO:0000313" key="4">
    <source>
        <dbReference type="Proteomes" id="UP000199207"/>
    </source>
</evidence>
<sequence>MTTQPPVLSEPAAGRPAPGTGELRRLLTRLVAEVPGLRSVAVVSADGLPLLSSAPQRPTAAPRPRSPREATADLATVVAGLASLTLGAARMMEAGRVRQTLVAMESGCLLVMGISDGSLLGVHTDPDADMSLVTYHMALFVGRAGHLLTPGLRARLRDDAAERRRPRETNRLG</sequence>
<dbReference type="Gene3D" id="3.30.450.30">
    <property type="entry name" value="Dynein light chain 2a, cytoplasmic"/>
    <property type="match status" value="1"/>
</dbReference>
<dbReference type="InterPro" id="IPR004942">
    <property type="entry name" value="Roadblock/LAMTOR2_dom"/>
</dbReference>
<dbReference type="Proteomes" id="UP000199207">
    <property type="component" value="Unassembled WGS sequence"/>
</dbReference>
<dbReference type="SMART" id="SM00960">
    <property type="entry name" value="Robl_LC7"/>
    <property type="match status" value="1"/>
</dbReference>
<protein>
    <recommendedName>
        <fullName evidence="2">Roadblock/LAMTOR2 domain-containing protein</fullName>
    </recommendedName>
</protein>
<dbReference type="Pfam" id="PF03259">
    <property type="entry name" value="Robl_LC7"/>
    <property type="match status" value="1"/>
</dbReference>
<gene>
    <name evidence="3" type="ORF">SAMN05421773_12043</name>
</gene>
<dbReference type="AlphaFoldDB" id="A0A1I1TM83"/>
<dbReference type="PANTHER" id="PTHR36222:SF1">
    <property type="entry name" value="SERINE PROTEASE INHIBITOR RV3364C"/>
    <property type="match status" value="1"/>
</dbReference>
<dbReference type="EMBL" id="FOLM01000020">
    <property type="protein sequence ID" value="SFD59752.1"/>
    <property type="molecule type" value="Genomic_DNA"/>
</dbReference>
<dbReference type="PANTHER" id="PTHR36222">
    <property type="entry name" value="SERINE PROTEASE INHIBITOR RV3364C"/>
    <property type="match status" value="1"/>
</dbReference>
<evidence type="ECO:0000256" key="1">
    <source>
        <dbReference type="SAM" id="MobiDB-lite"/>
    </source>
</evidence>
<evidence type="ECO:0000259" key="2">
    <source>
        <dbReference type="SMART" id="SM00960"/>
    </source>
</evidence>